<name>A0AAJ2S5B9_9ENTR</name>
<protein>
    <submittedName>
        <fullName evidence="1">Uncharacterized protein</fullName>
    </submittedName>
</protein>
<dbReference type="EMBL" id="JAWXRC010000004">
    <property type="protein sequence ID" value="MDX6029928.1"/>
    <property type="molecule type" value="Genomic_DNA"/>
</dbReference>
<dbReference type="AlphaFoldDB" id="A0AAJ2S5B9"/>
<evidence type="ECO:0000313" key="2">
    <source>
        <dbReference type="Proteomes" id="UP001282336"/>
    </source>
</evidence>
<evidence type="ECO:0000313" key="1">
    <source>
        <dbReference type="EMBL" id="MDX6029928.1"/>
    </source>
</evidence>
<sequence>MAIKYLNTVQDAVDYASNEFSYLVQRYNQNQQSVNAQQVGTLSGLAGALSGVDAANSVITGVTGLIKGIRTLKRTSDPAYRVEVSITNKTNYLLGIVEVDKHNANIGAAYILPSEQASVTFTEHIGQSGSDGSIIYLAVISEDKWDYLSLGISDQTTSSSSKLIQMSHLTQNFDSSADLTTYSPYLNNANEDIPFGYWEYDSDLGTFNICSSYAGTSDQSTLNISILQEIPIPPEYGGPWPDGRKVEFYSEENYGGKVVATLDSNYRHERDGDIIFKSFKEIRSNDLEHGYYDWEFKYTHDSENDTTSSSVHNNYDFNGVGNYGSGCTLTEFNWVFYSS</sequence>
<organism evidence="1 2">
    <name type="scientific">Scandinavium lactucae</name>
    <dbReference type="NCBI Taxonomy" id="3095028"/>
    <lineage>
        <taxon>Bacteria</taxon>
        <taxon>Pseudomonadati</taxon>
        <taxon>Pseudomonadota</taxon>
        <taxon>Gammaproteobacteria</taxon>
        <taxon>Enterobacterales</taxon>
        <taxon>Enterobacteriaceae</taxon>
        <taxon>Scandinavium</taxon>
    </lineage>
</organism>
<proteinExistence type="predicted"/>
<gene>
    <name evidence="1" type="ORF">SIL20_00105</name>
</gene>
<comment type="caution">
    <text evidence="1">The sequence shown here is derived from an EMBL/GenBank/DDBJ whole genome shotgun (WGS) entry which is preliminary data.</text>
</comment>
<dbReference type="RefSeq" id="WP_319626567.1">
    <property type="nucleotide sequence ID" value="NZ_JAWXRB010000015.1"/>
</dbReference>
<reference evidence="1" key="1">
    <citation type="submission" date="2023-11" db="EMBL/GenBank/DDBJ databases">
        <title>Scandinavium wanjuensis sp. nov., isolated from lettuce South Korea.</title>
        <authorList>
            <person name="Park J."/>
            <person name="Park S."/>
            <person name="Oh K.K."/>
            <person name="Cho G.S."/>
            <person name="Franz C.M.A.P."/>
        </authorList>
    </citation>
    <scope>NUCLEOTIDE SEQUENCE</scope>
    <source>
        <strain evidence="1">V105_12</strain>
    </source>
</reference>
<accession>A0AAJ2S5B9</accession>
<dbReference type="Proteomes" id="UP001282336">
    <property type="component" value="Unassembled WGS sequence"/>
</dbReference>